<gene>
    <name evidence="2" type="ORF">GCM10023191_013090</name>
</gene>
<dbReference type="InterPro" id="IPR029069">
    <property type="entry name" value="HotDog_dom_sf"/>
</dbReference>
<dbReference type="Proteomes" id="UP001500503">
    <property type="component" value="Unassembled WGS sequence"/>
</dbReference>
<protein>
    <recommendedName>
        <fullName evidence="1">FAS1-like dehydratase domain-containing protein</fullName>
    </recommendedName>
</protein>
<proteinExistence type="predicted"/>
<evidence type="ECO:0000259" key="1">
    <source>
        <dbReference type="Pfam" id="PF13452"/>
    </source>
</evidence>
<accession>A0ABP8PFM9</accession>
<dbReference type="SUPFAM" id="SSF54637">
    <property type="entry name" value="Thioesterase/thiol ester dehydrase-isomerase"/>
    <property type="match status" value="1"/>
</dbReference>
<organism evidence="2 3">
    <name type="scientific">Actinoallomurus oryzae</name>
    <dbReference type="NCBI Taxonomy" id="502180"/>
    <lineage>
        <taxon>Bacteria</taxon>
        <taxon>Bacillati</taxon>
        <taxon>Actinomycetota</taxon>
        <taxon>Actinomycetes</taxon>
        <taxon>Streptosporangiales</taxon>
        <taxon>Thermomonosporaceae</taxon>
        <taxon>Actinoallomurus</taxon>
    </lineage>
</organism>
<comment type="caution">
    <text evidence="2">The sequence shown here is derived from an EMBL/GenBank/DDBJ whole genome shotgun (WGS) entry which is preliminary data.</text>
</comment>
<dbReference type="EMBL" id="BAABHF010000010">
    <property type="protein sequence ID" value="GAA4486589.1"/>
    <property type="molecule type" value="Genomic_DNA"/>
</dbReference>
<evidence type="ECO:0000313" key="3">
    <source>
        <dbReference type="Proteomes" id="UP001500503"/>
    </source>
</evidence>
<feature type="domain" description="FAS1-like dehydratase" evidence="1">
    <location>
        <begin position="27"/>
        <end position="156"/>
    </location>
</feature>
<reference evidence="3" key="1">
    <citation type="journal article" date="2019" name="Int. J. Syst. Evol. Microbiol.">
        <title>The Global Catalogue of Microorganisms (GCM) 10K type strain sequencing project: providing services to taxonomists for standard genome sequencing and annotation.</title>
        <authorList>
            <consortium name="The Broad Institute Genomics Platform"/>
            <consortium name="The Broad Institute Genome Sequencing Center for Infectious Disease"/>
            <person name="Wu L."/>
            <person name="Ma J."/>
        </authorList>
    </citation>
    <scope>NUCLEOTIDE SEQUENCE [LARGE SCALE GENOMIC DNA]</scope>
    <source>
        <strain evidence="3">JCM 17933</strain>
    </source>
</reference>
<keyword evidence="3" id="KW-1185">Reference proteome</keyword>
<sequence length="172" mass="18281">MTGDPLEEVRARAARLRGRTERVRLGEVTVRDLCRYAIAVGDDEYAVAARAAEAAGRPVIAPPMFLTGILSWEDGPPEDELRPDGLGAQESPCTEGLPVRQVHGGQAVRLLAPVRAGMTINAERSLTGADRKRGKAGDFVILGLRTEYFDDSGTPLVVSDESVIVLGDGDGA</sequence>
<dbReference type="InterPro" id="IPR039569">
    <property type="entry name" value="FAS1-like_DH_region"/>
</dbReference>
<evidence type="ECO:0000313" key="2">
    <source>
        <dbReference type="EMBL" id="GAA4486589.1"/>
    </source>
</evidence>
<name>A0ABP8PFM9_9ACTN</name>
<dbReference type="Gene3D" id="3.10.129.10">
    <property type="entry name" value="Hotdog Thioesterase"/>
    <property type="match status" value="1"/>
</dbReference>
<dbReference type="Pfam" id="PF13452">
    <property type="entry name" value="FAS1_DH_region"/>
    <property type="match status" value="1"/>
</dbReference>